<dbReference type="OrthoDB" id="5617695at2"/>
<dbReference type="RefSeq" id="WP_108311904.1">
    <property type="nucleotide sequence ID" value="NZ_NESN01000001.1"/>
</dbReference>
<accession>A0A315EGD7</accession>
<feature type="region of interest" description="Disordered" evidence="1">
    <location>
        <begin position="142"/>
        <end position="164"/>
    </location>
</feature>
<evidence type="ECO:0000313" key="3">
    <source>
        <dbReference type="Proteomes" id="UP000250790"/>
    </source>
</evidence>
<dbReference type="EMBL" id="NESN01000001">
    <property type="protein sequence ID" value="PUE55918.1"/>
    <property type="molecule type" value="Genomic_DNA"/>
</dbReference>
<gene>
    <name evidence="2" type="ORF">B9Z37_04190</name>
</gene>
<comment type="caution">
    <text evidence="2">The sequence shown here is derived from an EMBL/GenBank/DDBJ whole genome shotgun (WGS) entry which is preliminary data.</text>
</comment>
<protein>
    <submittedName>
        <fullName evidence="2">Phage tail protein</fullName>
    </submittedName>
</protein>
<keyword evidence="3" id="KW-1185">Reference proteome</keyword>
<dbReference type="InterPro" id="IPR010654">
    <property type="entry name" value="Phage_lambda_tail_I"/>
</dbReference>
<proteinExistence type="predicted"/>
<sequence length="198" mass="20663">MATILLLGELGKRFGRRHQMAVASAAEAVRALCANFPQFERELVSSGERGVGYRVLAGRDQLALDRLHEPTGQQRITIAPVVSGAGGNGLGQILLGAALIAVSWWNPMGWAAAGSFLSQATLYSVGTSMILGGVAQMIAPTAKSADPSERPENRPSYVFNGPVNTTAQGHPVPVGYGRMIVGSAVISAGIDVDEIPVL</sequence>
<name>A0A315EGD7_9BURK</name>
<dbReference type="AlphaFoldDB" id="A0A315EGD7"/>
<evidence type="ECO:0000313" key="2">
    <source>
        <dbReference type="EMBL" id="PUE55918.1"/>
    </source>
</evidence>
<organism evidence="2 3">
    <name type="scientific">Limnohabitans parvus II-B4</name>
    <dbReference type="NCBI Taxonomy" id="1293052"/>
    <lineage>
        <taxon>Bacteria</taxon>
        <taxon>Pseudomonadati</taxon>
        <taxon>Pseudomonadota</taxon>
        <taxon>Betaproteobacteria</taxon>
        <taxon>Burkholderiales</taxon>
        <taxon>Comamonadaceae</taxon>
        <taxon>Limnohabitans</taxon>
    </lineage>
</organism>
<evidence type="ECO:0000256" key="1">
    <source>
        <dbReference type="SAM" id="MobiDB-lite"/>
    </source>
</evidence>
<reference evidence="2 3" key="1">
    <citation type="submission" date="2017-04" db="EMBL/GenBank/DDBJ databases">
        <title>Unexpected and diverse lifestyles within the genus Limnohabitans.</title>
        <authorList>
            <person name="Kasalicky V."/>
            <person name="Mehrshad M."/>
            <person name="Andrei S.-A."/>
            <person name="Salcher M."/>
            <person name="Kratochvilova H."/>
            <person name="Simek K."/>
            <person name="Ghai R."/>
        </authorList>
    </citation>
    <scope>NUCLEOTIDE SEQUENCE [LARGE SCALE GENOMIC DNA]</scope>
    <source>
        <strain evidence="2 3">II-B4</strain>
    </source>
</reference>
<dbReference type="Pfam" id="PF06805">
    <property type="entry name" value="Lambda_tail_I"/>
    <property type="match status" value="1"/>
</dbReference>
<dbReference type="Proteomes" id="UP000250790">
    <property type="component" value="Unassembled WGS sequence"/>
</dbReference>